<sequence>MNRSETYRTRSNIGQSFKPEINRKPSHLTDVSKWRVDLQFSEATPDIVQTTPESLQKQEFLRKYRQASISVLMKSKRYKNAASLIRTQINRGHNDIRLWIQLLKMLGYSGNQAELFNTWKRMLRSGLHFECPDDIFWYTMWARVIVIGRRYPDFLDMLWEYAQAKMAMDNRQWDQLYDLVIGHLLQGVTARECPKTMVICWHEHLFPKVKPVSWDFLCKCASKSTASLRVFRSVYKSLKKVSHYIPSIYEPLIPILLRNRSVTQAQSWNDYLLNQNGQLSNSIVVNPLLKHHVSFSTRQKVEALFEKLLQRRIPIHSSTLDILGSFYAGRGDLDRLPKLVRIPNIIGKISQEFWCFWLSAEYRLCKKYSNTVREMILSGAEFGDKCTAVFSHNAESLSQLEYKIRGFWKKDIKPVPETYAALVRHCARKGYIGRAFLTADSSIQHFGISSWPLIARNLCIGLVQAQSYHVLENVHKTLVNENLATMDTWNLLLRSRIFHRDEIGTFSCLQQMETLGIPVENASATDLRQAILRPRKIGETISTAHPGDTRPESEDIEQAIEALIRCMKAGGRVQPEAWKEILLRIIFANDFGVLYTLSNWLIAQYRPREPGKPHRSFVTIPDALYFAGSWNKIHPLRRLFTRSFLVFVIASGFSDRCEKDVLDMLLQWKLSGVHIDIRLVSQATAGQLHLHYPELTRQNVEMRTKRLLQFWNEKIKIRIKSIFKKRRRPVARRRPRRFCNLEQKGRPKTPKMNPLLIRLS</sequence>
<dbReference type="EMBL" id="LXFE01000157">
    <property type="protein sequence ID" value="OLL26638.1"/>
    <property type="molecule type" value="Genomic_DNA"/>
</dbReference>
<accession>A0A1U7LVJ0</accession>
<proteinExistence type="predicted"/>
<evidence type="ECO:0000313" key="3">
    <source>
        <dbReference type="Proteomes" id="UP000186594"/>
    </source>
</evidence>
<evidence type="ECO:0000256" key="1">
    <source>
        <dbReference type="SAM" id="MobiDB-lite"/>
    </source>
</evidence>
<name>A0A1U7LVJ0_NEOID</name>
<evidence type="ECO:0000313" key="2">
    <source>
        <dbReference type="EMBL" id="OLL26638.1"/>
    </source>
</evidence>
<reference evidence="2 3" key="1">
    <citation type="submission" date="2016-04" db="EMBL/GenBank/DDBJ databases">
        <title>Evolutionary innovation and constraint leading to complex multicellularity in the Ascomycota.</title>
        <authorList>
            <person name="Cisse O."/>
            <person name="Nguyen A."/>
            <person name="Hewitt D.A."/>
            <person name="Jedd G."/>
            <person name="Stajich J.E."/>
        </authorList>
    </citation>
    <scope>NUCLEOTIDE SEQUENCE [LARGE SCALE GENOMIC DNA]</scope>
    <source>
        <strain evidence="2 3">DAH-3</strain>
    </source>
</reference>
<dbReference type="OMA" id="RVQPEAW"/>
<keyword evidence="3" id="KW-1185">Reference proteome</keyword>
<dbReference type="AlphaFoldDB" id="A0A1U7LVJ0"/>
<feature type="region of interest" description="Disordered" evidence="1">
    <location>
        <begin position="1"/>
        <end position="22"/>
    </location>
</feature>
<organism evidence="2 3">
    <name type="scientific">Neolecta irregularis (strain DAH-3)</name>
    <dbReference type="NCBI Taxonomy" id="1198029"/>
    <lineage>
        <taxon>Eukaryota</taxon>
        <taxon>Fungi</taxon>
        <taxon>Dikarya</taxon>
        <taxon>Ascomycota</taxon>
        <taxon>Taphrinomycotina</taxon>
        <taxon>Neolectales</taxon>
        <taxon>Neolectaceae</taxon>
        <taxon>Neolecta</taxon>
    </lineage>
</organism>
<comment type="caution">
    <text evidence="2">The sequence shown here is derived from an EMBL/GenBank/DDBJ whole genome shotgun (WGS) entry which is preliminary data.</text>
</comment>
<gene>
    <name evidence="2" type="ORF">NEOLI_000090</name>
</gene>
<dbReference type="OrthoDB" id="5366531at2759"/>
<dbReference type="STRING" id="1198029.A0A1U7LVJ0"/>
<protein>
    <submittedName>
        <fullName evidence="2">Uncharacterized protein</fullName>
    </submittedName>
</protein>
<dbReference type="Proteomes" id="UP000186594">
    <property type="component" value="Unassembled WGS sequence"/>
</dbReference>